<name>A0A453H4C5_AEGTS</name>
<feature type="compositionally biased region" description="Basic residues" evidence="1">
    <location>
        <begin position="1"/>
        <end position="14"/>
    </location>
</feature>
<dbReference type="SUPFAM" id="SSF141562">
    <property type="entry name" value="At5g01610-like"/>
    <property type="match status" value="1"/>
</dbReference>
<reference evidence="2" key="3">
    <citation type="journal article" date="2017" name="Nature">
        <title>Genome sequence of the progenitor of the wheat D genome Aegilops tauschii.</title>
        <authorList>
            <person name="Luo M.C."/>
            <person name="Gu Y.Q."/>
            <person name="Puiu D."/>
            <person name="Wang H."/>
            <person name="Twardziok S.O."/>
            <person name="Deal K.R."/>
            <person name="Huo N."/>
            <person name="Zhu T."/>
            <person name="Wang L."/>
            <person name="Wang Y."/>
            <person name="McGuire P.E."/>
            <person name="Liu S."/>
            <person name="Long H."/>
            <person name="Ramasamy R.K."/>
            <person name="Rodriguez J.C."/>
            <person name="Van S.L."/>
            <person name="Yuan L."/>
            <person name="Wang Z."/>
            <person name="Xia Z."/>
            <person name="Xiao L."/>
            <person name="Anderson O.D."/>
            <person name="Ouyang S."/>
            <person name="Liang Y."/>
            <person name="Zimin A.V."/>
            <person name="Pertea G."/>
            <person name="Qi P."/>
            <person name="Bennetzen J.L."/>
            <person name="Dai X."/>
            <person name="Dawson M.W."/>
            <person name="Muller H.G."/>
            <person name="Kugler K."/>
            <person name="Rivarola-Duarte L."/>
            <person name="Spannagl M."/>
            <person name="Mayer K.F.X."/>
            <person name="Lu F.H."/>
            <person name="Bevan M.W."/>
            <person name="Leroy P."/>
            <person name="Li P."/>
            <person name="You F.M."/>
            <person name="Sun Q."/>
            <person name="Liu Z."/>
            <person name="Lyons E."/>
            <person name="Wicker T."/>
            <person name="Salzberg S.L."/>
            <person name="Devos K.M."/>
            <person name="Dvorak J."/>
        </authorList>
    </citation>
    <scope>NUCLEOTIDE SEQUENCE [LARGE SCALE GENOMIC DNA]</scope>
    <source>
        <strain evidence="2">cv. AL8/78</strain>
    </source>
</reference>
<dbReference type="STRING" id="200361.A0A453H4C5"/>
<dbReference type="InterPro" id="IPR036758">
    <property type="entry name" value="At5g01610-like"/>
</dbReference>
<evidence type="ECO:0000256" key="1">
    <source>
        <dbReference type="SAM" id="MobiDB-lite"/>
    </source>
</evidence>
<dbReference type="EnsemblPlants" id="AET4Gv20060100.5">
    <property type="protein sequence ID" value="AET4Gv20060100.5"/>
    <property type="gene ID" value="AET4Gv20060100"/>
</dbReference>
<evidence type="ECO:0000313" key="2">
    <source>
        <dbReference type="EnsemblPlants" id="AET4Gv20060100.5"/>
    </source>
</evidence>
<dbReference type="InterPro" id="IPR007493">
    <property type="entry name" value="DUF538"/>
</dbReference>
<reference evidence="2" key="4">
    <citation type="submission" date="2019-03" db="UniProtKB">
        <authorList>
            <consortium name="EnsemblPlants"/>
        </authorList>
    </citation>
    <scope>IDENTIFICATION</scope>
</reference>
<keyword evidence="3" id="KW-1185">Reference proteome</keyword>
<proteinExistence type="predicted"/>
<accession>A0A453H4C5</accession>
<protein>
    <recommendedName>
        <fullName evidence="4">DUF538 domain-containing protein</fullName>
    </recommendedName>
</protein>
<dbReference type="PANTHER" id="PTHR31676:SF112">
    <property type="entry name" value="DUF538 DOMAIN-CONTAINING PROTEIN"/>
    <property type="match status" value="1"/>
</dbReference>
<evidence type="ECO:0008006" key="4">
    <source>
        <dbReference type="Google" id="ProtNLM"/>
    </source>
</evidence>
<dbReference type="Pfam" id="PF04398">
    <property type="entry name" value="DUF538"/>
    <property type="match status" value="1"/>
</dbReference>
<dbReference type="PANTHER" id="PTHR31676">
    <property type="entry name" value="T31J12.3 PROTEIN-RELATED"/>
    <property type="match status" value="1"/>
</dbReference>
<dbReference type="Gramene" id="AET4Gv20060100.5">
    <property type="protein sequence ID" value="AET4Gv20060100.5"/>
    <property type="gene ID" value="AET4Gv20060100"/>
</dbReference>
<reference evidence="3" key="1">
    <citation type="journal article" date="2014" name="Science">
        <title>Ancient hybridizations among the ancestral genomes of bread wheat.</title>
        <authorList>
            <consortium name="International Wheat Genome Sequencing Consortium,"/>
            <person name="Marcussen T."/>
            <person name="Sandve S.R."/>
            <person name="Heier L."/>
            <person name="Spannagl M."/>
            <person name="Pfeifer M."/>
            <person name="Jakobsen K.S."/>
            <person name="Wulff B.B."/>
            <person name="Steuernagel B."/>
            <person name="Mayer K.F."/>
            <person name="Olsen O.A."/>
        </authorList>
    </citation>
    <scope>NUCLEOTIDE SEQUENCE [LARGE SCALE GENOMIC DNA]</scope>
    <source>
        <strain evidence="3">cv. AL8/78</strain>
    </source>
</reference>
<evidence type="ECO:0000313" key="3">
    <source>
        <dbReference type="Proteomes" id="UP000015105"/>
    </source>
</evidence>
<dbReference type="Gene3D" id="2.30.240.10">
    <property type="entry name" value="At5g01610-like"/>
    <property type="match status" value="1"/>
</dbReference>
<sequence length="214" mass="22908">IHRKRSPVPKRHASIKPTGIPTERQTKKRLPNPITPTTAMSPLTIVLVLAVAATAAPLSHAACADGGATMLHGVANDVLLEYGLPKGLLPDSVNSYTFDNATGDYQIELASSCYVWFGDHYVYFDKKLSGTISHGAITNLSGVMAKKLFIWVSITSMTAHLERGVIEFRAGFITEDVPASLFQEIPVCVDGVGEQLRGAAGVVRELGLLPVAEV</sequence>
<feature type="region of interest" description="Disordered" evidence="1">
    <location>
        <begin position="1"/>
        <end position="34"/>
    </location>
</feature>
<reference evidence="3" key="2">
    <citation type="journal article" date="2017" name="Nat. Plants">
        <title>The Aegilops tauschii genome reveals multiple impacts of transposons.</title>
        <authorList>
            <person name="Zhao G."/>
            <person name="Zou C."/>
            <person name="Li K."/>
            <person name="Wang K."/>
            <person name="Li T."/>
            <person name="Gao L."/>
            <person name="Zhang X."/>
            <person name="Wang H."/>
            <person name="Yang Z."/>
            <person name="Liu X."/>
            <person name="Jiang W."/>
            <person name="Mao L."/>
            <person name="Kong X."/>
            <person name="Jiao Y."/>
            <person name="Jia J."/>
        </authorList>
    </citation>
    <scope>NUCLEOTIDE SEQUENCE [LARGE SCALE GENOMIC DNA]</scope>
    <source>
        <strain evidence="3">cv. AL8/78</strain>
    </source>
</reference>
<dbReference type="AlphaFoldDB" id="A0A453H4C5"/>
<organism evidence="2 3">
    <name type="scientific">Aegilops tauschii subsp. strangulata</name>
    <name type="common">Goatgrass</name>
    <dbReference type="NCBI Taxonomy" id="200361"/>
    <lineage>
        <taxon>Eukaryota</taxon>
        <taxon>Viridiplantae</taxon>
        <taxon>Streptophyta</taxon>
        <taxon>Embryophyta</taxon>
        <taxon>Tracheophyta</taxon>
        <taxon>Spermatophyta</taxon>
        <taxon>Magnoliopsida</taxon>
        <taxon>Liliopsida</taxon>
        <taxon>Poales</taxon>
        <taxon>Poaceae</taxon>
        <taxon>BOP clade</taxon>
        <taxon>Pooideae</taxon>
        <taxon>Triticodae</taxon>
        <taxon>Triticeae</taxon>
        <taxon>Triticinae</taxon>
        <taxon>Aegilops</taxon>
    </lineage>
</organism>
<dbReference type="Proteomes" id="UP000015105">
    <property type="component" value="Chromosome 4D"/>
</dbReference>
<reference evidence="2" key="5">
    <citation type="journal article" date="2021" name="G3 (Bethesda)">
        <title>Aegilops tauschii genome assembly Aet v5.0 features greater sequence contiguity and improved annotation.</title>
        <authorList>
            <person name="Wang L."/>
            <person name="Zhu T."/>
            <person name="Rodriguez J.C."/>
            <person name="Deal K.R."/>
            <person name="Dubcovsky J."/>
            <person name="McGuire P.E."/>
            <person name="Lux T."/>
            <person name="Spannagl M."/>
            <person name="Mayer K.F.X."/>
            <person name="Baldrich P."/>
            <person name="Meyers B.C."/>
            <person name="Huo N."/>
            <person name="Gu Y.Q."/>
            <person name="Zhou H."/>
            <person name="Devos K.M."/>
            <person name="Bennetzen J.L."/>
            <person name="Unver T."/>
            <person name="Budak H."/>
            <person name="Gulick P.J."/>
            <person name="Galiba G."/>
            <person name="Kalapos B."/>
            <person name="Nelson D.R."/>
            <person name="Li P."/>
            <person name="You F.M."/>
            <person name="Luo M.C."/>
            <person name="Dvorak J."/>
        </authorList>
    </citation>
    <scope>NUCLEOTIDE SEQUENCE [LARGE SCALE GENOMIC DNA]</scope>
    <source>
        <strain evidence="2">cv. AL8/78</strain>
    </source>
</reference>